<feature type="region of interest" description="Disordered" evidence="1">
    <location>
        <begin position="1"/>
        <end position="29"/>
    </location>
</feature>
<dbReference type="Proteomes" id="UP001187192">
    <property type="component" value="Unassembled WGS sequence"/>
</dbReference>
<comment type="caution">
    <text evidence="2">The sequence shown here is derived from an EMBL/GenBank/DDBJ whole genome shotgun (WGS) entry which is preliminary data.</text>
</comment>
<dbReference type="AlphaFoldDB" id="A0AA87YN82"/>
<dbReference type="EMBL" id="BTGU01008719">
    <property type="protein sequence ID" value="GMN18633.1"/>
    <property type="molecule type" value="Genomic_DNA"/>
</dbReference>
<feature type="compositionally biased region" description="Polar residues" evidence="1">
    <location>
        <begin position="13"/>
        <end position="22"/>
    </location>
</feature>
<sequence length="49" mass="5170">MRSIQNFGAFGSIHTSESSSPAASPVKVRRGNKIVDKSPYPAPLTLLVG</sequence>
<gene>
    <name evidence="2" type="ORF">TIFTF001_050815</name>
</gene>
<organism evidence="2 3">
    <name type="scientific">Ficus carica</name>
    <name type="common">Common fig</name>
    <dbReference type="NCBI Taxonomy" id="3494"/>
    <lineage>
        <taxon>Eukaryota</taxon>
        <taxon>Viridiplantae</taxon>
        <taxon>Streptophyta</taxon>
        <taxon>Embryophyta</taxon>
        <taxon>Tracheophyta</taxon>
        <taxon>Spermatophyta</taxon>
        <taxon>Magnoliopsida</taxon>
        <taxon>eudicotyledons</taxon>
        <taxon>Gunneridae</taxon>
        <taxon>Pentapetalae</taxon>
        <taxon>rosids</taxon>
        <taxon>fabids</taxon>
        <taxon>Rosales</taxon>
        <taxon>Moraceae</taxon>
        <taxon>Ficeae</taxon>
        <taxon>Ficus</taxon>
    </lineage>
</organism>
<reference evidence="2" key="1">
    <citation type="submission" date="2023-07" db="EMBL/GenBank/DDBJ databases">
        <title>draft genome sequence of fig (Ficus carica).</title>
        <authorList>
            <person name="Takahashi T."/>
            <person name="Nishimura K."/>
        </authorList>
    </citation>
    <scope>NUCLEOTIDE SEQUENCE</scope>
</reference>
<name>A0AA87YN82_FICCA</name>
<evidence type="ECO:0000256" key="1">
    <source>
        <dbReference type="SAM" id="MobiDB-lite"/>
    </source>
</evidence>
<accession>A0AA87YN82</accession>
<evidence type="ECO:0000313" key="3">
    <source>
        <dbReference type="Proteomes" id="UP001187192"/>
    </source>
</evidence>
<protein>
    <submittedName>
        <fullName evidence="2">Uncharacterized protein</fullName>
    </submittedName>
</protein>
<evidence type="ECO:0000313" key="2">
    <source>
        <dbReference type="EMBL" id="GMN18633.1"/>
    </source>
</evidence>
<proteinExistence type="predicted"/>
<keyword evidence="3" id="KW-1185">Reference proteome</keyword>